<feature type="transmembrane region" description="Helical" evidence="1">
    <location>
        <begin position="104"/>
        <end position="124"/>
    </location>
</feature>
<feature type="transmembrane region" description="Helical" evidence="1">
    <location>
        <begin position="75"/>
        <end position="92"/>
    </location>
</feature>
<evidence type="ECO:0000313" key="3">
    <source>
        <dbReference type="Proteomes" id="UP000032305"/>
    </source>
</evidence>
<keyword evidence="1" id="KW-1133">Transmembrane helix</keyword>
<evidence type="ECO:0000313" key="2">
    <source>
        <dbReference type="EMBL" id="GAM01849.1"/>
    </source>
</evidence>
<accession>A0A0A1WAA4</accession>
<dbReference type="EMBL" id="BBPI01000069">
    <property type="protein sequence ID" value="GAM01849.1"/>
    <property type="molecule type" value="Genomic_DNA"/>
</dbReference>
<name>A0A0A1WAA4_9SPHN</name>
<reference evidence="2 3" key="1">
    <citation type="submission" date="2014-11" db="EMBL/GenBank/DDBJ databases">
        <title>Whole genome shotgun sequence of Sphingomonas parapaucimobilis NBRC 15100.</title>
        <authorList>
            <person name="Katano-Makiyama Y."/>
            <person name="Hosoyama A."/>
            <person name="Hashimoto M."/>
            <person name="Hosoyama Y."/>
            <person name="Noguchi M."/>
            <person name="Numata M."/>
            <person name="Tsuchikane K."/>
            <person name="Hirakata S."/>
            <person name="Uohara A."/>
            <person name="Shimodaira J."/>
            <person name="Ohji S."/>
            <person name="Ichikawa N."/>
            <person name="Kimura A."/>
            <person name="Yamazoe A."/>
            <person name="Fujita N."/>
        </authorList>
    </citation>
    <scope>NUCLEOTIDE SEQUENCE [LARGE SCALE GENOMIC DNA]</scope>
    <source>
        <strain evidence="2 3">NBRC 15100</strain>
    </source>
</reference>
<gene>
    <name evidence="2" type="ORF">SP5_069_00930</name>
</gene>
<proteinExistence type="predicted"/>
<organism evidence="2 3">
    <name type="scientific">Sphingomonas parapaucimobilis NBRC 15100</name>
    <dbReference type="NCBI Taxonomy" id="1219049"/>
    <lineage>
        <taxon>Bacteria</taxon>
        <taxon>Pseudomonadati</taxon>
        <taxon>Pseudomonadota</taxon>
        <taxon>Alphaproteobacteria</taxon>
        <taxon>Sphingomonadales</taxon>
        <taxon>Sphingomonadaceae</taxon>
        <taxon>Sphingomonas</taxon>
    </lineage>
</organism>
<comment type="caution">
    <text evidence="2">The sequence shown here is derived from an EMBL/GenBank/DDBJ whole genome shotgun (WGS) entry which is preliminary data.</text>
</comment>
<protein>
    <submittedName>
        <fullName evidence="2">Uncharacterized protein</fullName>
    </submittedName>
</protein>
<keyword evidence="1" id="KW-0812">Transmembrane</keyword>
<sequence length="133" mass="14742">MRGFVTLTENRIRELELPINRAIYRLGQGIPDSDITVEMLGREVDPAELSAIVALARAKAAEGNAAYRAMTRKSALLYMCGGAALLMLLWWMTSGGSDMPHGRFYGRAIVGYAIGAGIFLYGLWRWIDPNYRA</sequence>
<keyword evidence="3" id="KW-1185">Reference proteome</keyword>
<dbReference type="AlphaFoldDB" id="A0A0A1WAA4"/>
<keyword evidence="1" id="KW-0472">Membrane</keyword>
<dbReference type="Proteomes" id="UP000032305">
    <property type="component" value="Unassembled WGS sequence"/>
</dbReference>
<evidence type="ECO:0000256" key="1">
    <source>
        <dbReference type="SAM" id="Phobius"/>
    </source>
</evidence>